<reference evidence="2" key="1">
    <citation type="journal article" date="2002" name="DNA Res.">
        <title>Complete genomic sequence of nitrogen-fixing symbiotic bacterium Bradyrhizobium japonicum USDA110.</title>
        <authorList>
            <person name="Kaneko T."/>
            <person name="Nakamura Y."/>
            <person name="Sato S."/>
            <person name="Minamisawa K."/>
            <person name="Uchiumi T."/>
            <person name="Sasamoto S."/>
            <person name="Watanabe A."/>
            <person name="Idesawa K."/>
            <person name="Iriguchi M."/>
            <person name="Kawashima K."/>
            <person name="Kohara M."/>
            <person name="Matsumoto M."/>
            <person name="Shimpo S."/>
            <person name="Tsuruoka H."/>
            <person name="Wada T."/>
            <person name="Yamada M."/>
            <person name="Tabata S."/>
        </authorList>
    </citation>
    <scope>NUCLEOTIDE SEQUENCE [LARGE SCALE GENOMIC DNA]</scope>
    <source>
        <strain evidence="2">JCM 10833 / BCRC 13528 / IAM 13628 / NBRC 14792 / USDA 110</strain>
    </source>
</reference>
<name>Q89F07_BRADU</name>
<dbReference type="InParanoid" id="Q89F07"/>
<dbReference type="STRING" id="224911.AAV28_32050"/>
<sequence length="286" mass="31831">MPAFGIQTRTREEAMDQAMLSVVRAVEAGATTMKGVIDATGLSRLKIERALAALEKQKLLVRDGQGFRATGLPRTAPNPRQCGSCNACCDILEVAAVDKPVNQLCRHWQAGTGCTIYASRPQMCRSFACAWLQGHLDDAWFPAKSGIVVHFSQDAVNVTVDDDCPDRWREEPYFSKLAEWSMNGIRRIGNRGYATLVVSSENRFLLLGRTVVPDPTPSGTAFLPLTPDTFRFWRATSPEHLQRLHERIAEIERIRQEFGSCAIPPNEDDDPVPPYRPALLRLSNHA</sequence>
<dbReference type="PANTHER" id="PTHR36931">
    <property type="entry name" value="UPF0153 PROTEIN YEIW"/>
    <property type="match status" value="1"/>
</dbReference>
<dbReference type="Proteomes" id="UP000002526">
    <property type="component" value="Chromosome"/>
</dbReference>
<dbReference type="EMBL" id="BA000040">
    <property type="protein sequence ID" value="BAC52159.1"/>
    <property type="molecule type" value="Genomic_DNA"/>
</dbReference>
<dbReference type="EnsemblBacteria" id="BAC52159">
    <property type="protein sequence ID" value="BAC52159"/>
    <property type="gene ID" value="BAC52159"/>
</dbReference>
<dbReference type="KEGG" id="bja:blr6894"/>
<evidence type="ECO:0000313" key="2">
    <source>
        <dbReference type="Proteomes" id="UP000002526"/>
    </source>
</evidence>
<dbReference type="AlphaFoldDB" id="Q89F07"/>
<dbReference type="PANTHER" id="PTHR36931:SF1">
    <property type="entry name" value="UPF0153 PROTEIN YEIW"/>
    <property type="match status" value="1"/>
</dbReference>
<accession>Q89F07</accession>
<protein>
    <submittedName>
        <fullName evidence="1">Blr6894 protein</fullName>
    </submittedName>
</protein>
<dbReference type="eggNOG" id="COG0727">
    <property type="taxonomic scope" value="Bacteria"/>
</dbReference>
<keyword evidence="2" id="KW-1185">Reference proteome</keyword>
<dbReference type="InterPro" id="IPR052572">
    <property type="entry name" value="UPF0153_domain"/>
</dbReference>
<dbReference type="OrthoDB" id="7202843at2"/>
<dbReference type="HOGENOM" id="CLU_1036946_0_0_5"/>
<organism evidence="1 2">
    <name type="scientific">Bradyrhizobium diazoefficiens (strain JCM 10833 / BCRC 13528 / IAM 13628 / NBRC 14792 / USDA 110)</name>
    <dbReference type="NCBI Taxonomy" id="224911"/>
    <lineage>
        <taxon>Bacteria</taxon>
        <taxon>Pseudomonadati</taxon>
        <taxon>Pseudomonadota</taxon>
        <taxon>Alphaproteobacteria</taxon>
        <taxon>Hyphomicrobiales</taxon>
        <taxon>Nitrobacteraceae</taxon>
        <taxon>Bradyrhizobium</taxon>
    </lineage>
</organism>
<gene>
    <name evidence="1" type="ordered locus">blr6894</name>
</gene>
<dbReference type="PATRIC" id="fig|224911.5.peg.7065"/>
<evidence type="ECO:0000313" key="1">
    <source>
        <dbReference type="EMBL" id="BAC52159.1"/>
    </source>
</evidence>
<proteinExistence type="predicted"/>